<name>C1E8U8_MICCC</name>
<dbReference type="InterPro" id="IPR002093">
    <property type="entry name" value="BRCA2_repeat"/>
</dbReference>
<protein>
    <submittedName>
        <fullName evidence="2">Uncharacterized protein</fullName>
    </submittedName>
</protein>
<evidence type="ECO:0000256" key="1">
    <source>
        <dbReference type="SAM" id="MobiDB-lite"/>
    </source>
</evidence>
<dbReference type="KEGG" id="mis:MICPUN_59499"/>
<evidence type="ECO:0000313" key="2">
    <source>
        <dbReference type="EMBL" id="ACO64572.1"/>
    </source>
</evidence>
<sequence>MPLQPPKSPAKDPAGFVPPPGTGIMPGIAALTTGSGKPVQVSSPAVAKARCLLKEKSPSTPTAEADHLDPFATVRACDSPRVTRSDVPRAQATTHEPPAPESEEAAAQKRRRR</sequence>
<feature type="region of interest" description="Disordered" evidence="1">
    <location>
        <begin position="76"/>
        <end position="113"/>
    </location>
</feature>
<proteinExistence type="predicted"/>
<dbReference type="Pfam" id="PF00634">
    <property type="entry name" value="BRCA2"/>
    <property type="match status" value="1"/>
</dbReference>
<dbReference type="InParanoid" id="C1E8U8"/>
<gene>
    <name evidence="2" type="ORF">MICPUN_59499</name>
</gene>
<organism evidence="2 3">
    <name type="scientific">Micromonas commoda (strain RCC299 / NOUM17 / CCMP2709)</name>
    <name type="common">Picoplanktonic green alga</name>
    <dbReference type="NCBI Taxonomy" id="296587"/>
    <lineage>
        <taxon>Eukaryota</taxon>
        <taxon>Viridiplantae</taxon>
        <taxon>Chlorophyta</taxon>
        <taxon>Mamiellophyceae</taxon>
        <taxon>Mamiellales</taxon>
        <taxon>Mamiellaceae</taxon>
        <taxon>Micromonas</taxon>
    </lineage>
</organism>
<dbReference type="Proteomes" id="UP000002009">
    <property type="component" value="Chromosome 6"/>
</dbReference>
<keyword evidence="3" id="KW-1185">Reference proteome</keyword>
<evidence type="ECO:0000313" key="3">
    <source>
        <dbReference type="Proteomes" id="UP000002009"/>
    </source>
</evidence>
<dbReference type="RefSeq" id="XP_002503314.1">
    <property type="nucleotide sequence ID" value="XM_002503268.1"/>
</dbReference>
<feature type="region of interest" description="Disordered" evidence="1">
    <location>
        <begin position="1"/>
        <end position="22"/>
    </location>
</feature>
<reference evidence="2 3" key="1">
    <citation type="journal article" date="2009" name="Science">
        <title>Green evolution and dynamic adaptations revealed by genomes of the marine picoeukaryotes Micromonas.</title>
        <authorList>
            <person name="Worden A.Z."/>
            <person name="Lee J.H."/>
            <person name="Mock T."/>
            <person name="Rouze P."/>
            <person name="Simmons M.P."/>
            <person name="Aerts A.L."/>
            <person name="Allen A.E."/>
            <person name="Cuvelier M.L."/>
            <person name="Derelle E."/>
            <person name="Everett M.V."/>
            <person name="Foulon E."/>
            <person name="Grimwood J."/>
            <person name="Gundlach H."/>
            <person name="Henrissat B."/>
            <person name="Napoli C."/>
            <person name="McDonald S.M."/>
            <person name="Parker M.S."/>
            <person name="Rombauts S."/>
            <person name="Salamov A."/>
            <person name="Von Dassow P."/>
            <person name="Badger J.H."/>
            <person name="Coutinho P.M."/>
            <person name="Demir E."/>
            <person name="Dubchak I."/>
            <person name="Gentemann C."/>
            <person name="Eikrem W."/>
            <person name="Gready J.E."/>
            <person name="John U."/>
            <person name="Lanier W."/>
            <person name="Lindquist E.A."/>
            <person name="Lucas S."/>
            <person name="Mayer K.F."/>
            <person name="Moreau H."/>
            <person name="Not F."/>
            <person name="Otillar R."/>
            <person name="Panaud O."/>
            <person name="Pangilinan J."/>
            <person name="Paulsen I."/>
            <person name="Piegu B."/>
            <person name="Poliakov A."/>
            <person name="Robbens S."/>
            <person name="Schmutz J."/>
            <person name="Toulza E."/>
            <person name="Wyss T."/>
            <person name="Zelensky A."/>
            <person name="Zhou K."/>
            <person name="Armbrust E.V."/>
            <person name="Bhattacharya D."/>
            <person name="Goodenough U.W."/>
            <person name="Van de Peer Y."/>
            <person name="Grigoriev I.V."/>
        </authorList>
    </citation>
    <scope>NUCLEOTIDE SEQUENCE [LARGE SCALE GENOMIC DNA]</scope>
    <source>
        <strain evidence="3">RCC299 / NOUM17</strain>
    </source>
</reference>
<accession>C1E8U8</accession>
<dbReference type="AlphaFoldDB" id="C1E8U8"/>
<dbReference type="GeneID" id="8244248"/>
<dbReference type="EMBL" id="CP001327">
    <property type="protein sequence ID" value="ACO64572.1"/>
    <property type="molecule type" value="Genomic_DNA"/>
</dbReference>